<accession>A0A7W7KR51</accession>
<dbReference type="EMBL" id="JACHLI010000040">
    <property type="protein sequence ID" value="MBB4867445.1"/>
    <property type="molecule type" value="Genomic_DNA"/>
</dbReference>
<comment type="caution">
    <text evidence="1">The sequence shown here is derived from an EMBL/GenBank/DDBJ whole genome shotgun (WGS) entry which is preliminary data.</text>
</comment>
<evidence type="ECO:0000313" key="2">
    <source>
        <dbReference type="Proteomes" id="UP000566995"/>
    </source>
</evidence>
<evidence type="ECO:0000313" key="1">
    <source>
        <dbReference type="EMBL" id="MBB4867445.1"/>
    </source>
</evidence>
<proteinExistence type="predicted"/>
<sequence length="112" mass="12514">MANYPECRLVSDEQGNAVIVATTMSYPDKVDGIYYTLHTTEGKLVNHGHTTADFKQAMKIGVAAARRWLLAERKRKEKASTIKQVVAKPKKKRVGEVEPSAELQKAFNVLLK</sequence>
<dbReference type="Proteomes" id="UP000566995">
    <property type="component" value="Unassembled WGS sequence"/>
</dbReference>
<protein>
    <submittedName>
        <fullName evidence="1">Uncharacterized protein</fullName>
    </submittedName>
</protein>
<gene>
    <name evidence="1" type="ORF">HNP46_006358</name>
</gene>
<organism evidence="1 2">
    <name type="scientific">Pseudomonas nitroreducens</name>
    <dbReference type="NCBI Taxonomy" id="46680"/>
    <lineage>
        <taxon>Bacteria</taxon>
        <taxon>Pseudomonadati</taxon>
        <taxon>Pseudomonadota</taxon>
        <taxon>Gammaproteobacteria</taxon>
        <taxon>Pseudomonadales</taxon>
        <taxon>Pseudomonadaceae</taxon>
        <taxon>Pseudomonas</taxon>
    </lineage>
</organism>
<name>A0A7W7KR51_PSENT</name>
<reference evidence="1 2" key="1">
    <citation type="submission" date="2020-08" db="EMBL/GenBank/DDBJ databases">
        <title>Functional genomics of gut bacteria from endangered species of beetles.</title>
        <authorList>
            <person name="Carlos-Shanley C."/>
        </authorList>
    </citation>
    <scope>NUCLEOTIDE SEQUENCE [LARGE SCALE GENOMIC DNA]</scope>
    <source>
        <strain evidence="1 2">S00179</strain>
    </source>
</reference>
<dbReference type="AlphaFoldDB" id="A0A7W7KR51"/>
<dbReference type="RefSeq" id="WP_184596958.1">
    <property type="nucleotide sequence ID" value="NZ_JACHLI010000040.1"/>
</dbReference>